<evidence type="ECO:0000256" key="5">
    <source>
        <dbReference type="ARBA" id="ARBA00021779"/>
    </source>
</evidence>
<dbReference type="PANTHER" id="PTHR42743">
    <property type="entry name" value="AMINO-ACID AMINOTRANSFERASE"/>
    <property type="match status" value="1"/>
</dbReference>
<evidence type="ECO:0000313" key="13">
    <source>
        <dbReference type="EMBL" id="KRM97056.1"/>
    </source>
</evidence>
<dbReference type="OrthoDB" id="9805628at2"/>
<evidence type="ECO:0000256" key="3">
    <source>
        <dbReference type="ARBA" id="ARBA00011738"/>
    </source>
</evidence>
<comment type="catalytic activity">
    <reaction evidence="12">
        <text>D-alanine + 2-oxoglutarate = D-glutamate + pyruvate</text>
        <dbReference type="Rhea" id="RHEA:15869"/>
        <dbReference type="ChEBI" id="CHEBI:15361"/>
        <dbReference type="ChEBI" id="CHEBI:16810"/>
        <dbReference type="ChEBI" id="CHEBI:29986"/>
        <dbReference type="ChEBI" id="CHEBI:57416"/>
        <dbReference type="EC" id="2.6.1.21"/>
    </reaction>
</comment>
<dbReference type="PATRIC" id="fig|1423725.3.peg.165"/>
<comment type="cofactor">
    <cofactor evidence="1">
        <name>pyridoxal 5'-phosphate</name>
        <dbReference type="ChEBI" id="CHEBI:597326"/>
    </cofactor>
</comment>
<dbReference type="InterPro" id="IPR001544">
    <property type="entry name" value="Aminotrans_IV"/>
</dbReference>
<comment type="caution">
    <text evidence="13">The sequence shown here is derived from an EMBL/GenBank/DDBJ whole genome shotgun (WGS) entry which is preliminary data.</text>
</comment>
<evidence type="ECO:0000256" key="2">
    <source>
        <dbReference type="ARBA" id="ARBA00009320"/>
    </source>
</evidence>
<dbReference type="GO" id="GO:0008652">
    <property type="term" value="P:amino acid biosynthetic process"/>
    <property type="evidence" value="ECO:0007669"/>
    <property type="project" value="UniProtKB-ARBA"/>
</dbReference>
<dbReference type="RefSeq" id="WP_057875244.1">
    <property type="nucleotide sequence ID" value="NZ_AYZD01000009.1"/>
</dbReference>
<gene>
    <name evidence="13" type="ORF">FC19_GL000161</name>
</gene>
<dbReference type="AlphaFoldDB" id="A0A0R2CZB5"/>
<evidence type="ECO:0000256" key="9">
    <source>
        <dbReference type="ARBA" id="ARBA00030138"/>
    </source>
</evidence>
<evidence type="ECO:0000313" key="14">
    <source>
        <dbReference type="Proteomes" id="UP000051015"/>
    </source>
</evidence>
<dbReference type="GO" id="GO:0030170">
    <property type="term" value="F:pyridoxal phosphate binding"/>
    <property type="evidence" value="ECO:0007669"/>
    <property type="project" value="InterPro"/>
</dbReference>
<keyword evidence="6 13" id="KW-0032">Aminotransferase</keyword>
<dbReference type="GO" id="GO:0046394">
    <property type="term" value="P:carboxylic acid biosynthetic process"/>
    <property type="evidence" value="ECO:0007669"/>
    <property type="project" value="UniProtKB-ARBA"/>
</dbReference>
<comment type="subunit">
    <text evidence="3">Homodimer.</text>
</comment>
<evidence type="ECO:0000256" key="4">
    <source>
        <dbReference type="ARBA" id="ARBA00012874"/>
    </source>
</evidence>
<dbReference type="GO" id="GO:0047810">
    <property type="term" value="F:D-alanine-2-oxoglutarate aminotransferase activity"/>
    <property type="evidence" value="ECO:0007669"/>
    <property type="project" value="UniProtKB-EC"/>
</dbReference>
<evidence type="ECO:0000256" key="10">
    <source>
        <dbReference type="ARBA" id="ARBA00033316"/>
    </source>
</evidence>
<keyword evidence="8" id="KW-0663">Pyridoxal phosphate</keyword>
<comment type="similarity">
    <text evidence="2">Belongs to the class-IV pyridoxal-phosphate-dependent aminotransferase family.</text>
</comment>
<evidence type="ECO:0000256" key="1">
    <source>
        <dbReference type="ARBA" id="ARBA00001933"/>
    </source>
</evidence>
<proteinExistence type="inferred from homology"/>
<evidence type="ECO:0000256" key="8">
    <source>
        <dbReference type="ARBA" id="ARBA00022898"/>
    </source>
</evidence>
<dbReference type="Pfam" id="PF01063">
    <property type="entry name" value="Aminotran_4"/>
    <property type="match status" value="1"/>
</dbReference>
<dbReference type="Gene3D" id="3.20.10.10">
    <property type="entry name" value="D-amino Acid Aminotransferase, subunit A, domain 2"/>
    <property type="match status" value="1"/>
</dbReference>
<evidence type="ECO:0000256" key="11">
    <source>
        <dbReference type="ARBA" id="ARBA00033391"/>
    </source>
</evidence>
<dbReference type="FunFam" id="3.20.10.10:FF:000002">
    <property type="entry name" value="D-alanine aminotransferase"/>
    <property type="match status" value="1"/>
</dbReference>
<evidence type="ECO:0000256" key="7">
    <source>
        <dbReference type="ARBA" id="ARBA00022679"/>
    </source>
</evidence>
<dbReference type="Proteomes" id="UP000051015">
    <property type="component" value="Unassembled WGS sequence"/>
</dbReference>
<name>A0A0R2CZB5_9LACO</name>
<dbReference type="STRING" id="1423725.FC19_GL000161"/>
<reference evidence="13 14" key="1">
    <citation type="journal article" date="2015" name="Genome Announc.">
        <title>Expanding the biotechnology potential of lactobacilli through comparative genomics of 213 strains and associated genera.</title>
        <authorList>
            <person name="Sun Z."/>
            <person name="Harris H.M."/>
            <person name="McCann A."/>
            <person name="Guo C."/>
            <person name="Argimon S."/>
            <person name="Zhang W."/>
            <person name="Yang X."/>
            <person name="Jeffery I.B."/>
            <person name="Cooney J.C."/>
            <person name="Kagawa T.F."/>
            <person name="Liu W."/>
            <person name="Song Y."/>
            <person name="Salvetti E."/>
            <person name="Wrobel A."/>
            <person name="Rasinkangas P."/>
            <person name="Parkhill J."/>
            <person name="Rea M.C."/>
            <person name="O'Sullivan O."/>
            <person name="Ritari J."/>
            <person name="Douillard F.P."/>
            <person name="Paul Ross R."/>
            <person name="Yang R."/>
            <person name="Briner A.E."/>
            <person name="Felis G.E."/>
            <person name="de Vos W.M."/>
            <person name="Barrangou R."/>
            <person name="Klaenhammer T.R."/>
            <person name="Caufield P.W."/>
            <person name="Cui Y."/>
            <person name="Zhang H."/>
            <person name="O'Toole P.W."/>
        </authorList>
    </citation>
    <scope>NUCLEOTIDE SEQUENCE [LARGE SCALE GENOMIC DNA]</scope>
    <source>
        <strain evidence="13 14">DSM 21051</strain>
    </source>
</reference>
<dbReference type="EMBL" id="AYZD01000009">
    <property type="protein sequence ID" value="KRM97056.1"/>
    <property type="molecule type" value="Genomic_DNA"/>
</dbReference>
<dbReference type="SUPFAM" id="SSF56752">
    <property type="entry name" value="D-aminoacid aminotransferase-like PLP-dependent enzymes"/>
    <property type="match status" value="1"/>
</dbReference>
<dbReference type="InterPro" id="IPR043132">
    <property type="entry name" value="BCAT-like_C"/>
</dbReference>
<dbReference type="EC" id="2.6.1.21" evidence="4"/>
<dbReference type="InterPro" id="IPR050571">
    <property type="entry name" value="Class-IV_PLP-Dep_Aminotrnsfr"/>
</dbReference>
<keyword evidence="7 13" id="KW-0808">Transferase</keyword>
<dbReference type="Gene3D" id="3.30.470.10">
    <property type="match status" value="1"/>
</dbReference>
<dbReference type="InterPro" id="IPR043131">
    <property type="entry name" value="BCAT-like_N"/>
</dbReference>
<evidence type="ECO:0000256" key="6">
    <source>
        <dbReference type="ARBA" id="ARBA00022576"/>
    </source>
</evidence>
<dbReference type="GO" id="GO:0046416">
    <property type="term" value="P:D-amino acid metabolic process"/>
    <property type="evidence" value="ECO:0007669"/>
    <property type="project" value="InterPro"/>
</dbReference>
<keyword evidence="14" id="KW-1185">Reference proteome</keyword>
<sequence>MHILWNDQIVERSEVKLDIEDRAYQFGDGLYEALRIYDGEMFMFDEHFARLKRCADEIRLKLPFTKSELKNNLDKLIAAENVDGGEIYFQVSRGVLAPRNHRIPSSEEVKPVLTGNVIPYERPIDKQKHGETACLVEDKRWLHCNIKSLSLLGNILSLDEARQKGCDDALLVRDGFFTEASASNAWFVIDGILYTHPDGNLVLPGITKLRLLEIARSEGLSVKEEAVPVSKLEQVEECFVSNSIWEVAPVVSVDGKPINGGKIGKITKFLQEKYIEWINK</sequence>
<evidence type="ECO:0000256" key="12">
    <source>
        <dbReference type="ARBA" id="ARBA00047911"/>
    </source>
</evidence>
<dbReference type="NCBIfam" id="TIGR01121">
    <property type="entry name" value="D_amino_aminoT"/>
    <property type="match status" value="1"/>
</dbReference>
<dbReference type="PANTHER" id="PTHR42743:SF10">
    <property type="entry name" value="D-ALANINE AMINOTRANSFERASE"/>
    <property type="match status" value="1"/>
</dbReference>
<dbReference type="InterPro" id="IPR005784">
    <property type="entry name" value="D_amino_transT"/>
</dbReference>
<accession>A0A0R2CZB5</accession>
<organism evidence="13 14">
    <name type="scientific">Liquorilactobacillus aquaticus DSM 21051</name>
    <dbReference type="NCBI Taxonomy" id="1423725"/>
    <lineage>
        <taxon>Bacteria</taxon>
        <taxon>Bacillati</taxon>
        <taxon>Bacillota</taxon>
        <taxon>Bacilli</taxon>
        <taxon>Lactobacillales</taxon>
        <taxon>Lactobacillaceae</taxon>
        <taxon>Liquorilactobacillus</taxon>
    </lineage>
</organism>
<dbReference type="GO" id="GO:0005829">
    <property type="term" value="C:cytosol"/>
    <property type="evidence" value="ECO:0007669"/>
    <property type="project" value="TreeGrafter"/>
</dbReference>
<dbReference type="InterPro" id="IPR036038">
    <property type="entry name" value="Aminotransferase-like"/>
</dbReference>
<protein>
    <recommendedName>
        <fullName evidence="5">D-alanine aminotransferase</fullName>
        <ecNumber evidence="4">2.6.1.21</ecNumber>
    </recommendedName>
    <alternativeName>
        <fullName evidence="11">D-amino acid aminotransferase</fullName>
    </alternativeName>
    <alternativeName>
        <fullName evidence="9">D-amino acid transaminase</fullName>
    </alternativeName>
    <alternativeName>
        <fullName evidence="10">D-aspartate aminotransferase</fullName>
    </alternativeName>
</protein>